<accession>E2ZM73</accession>
<dbReference type="EMBL" id="AECU01000204">
    <property type="protein sequence ID" value="EFQ05725.1"/>
    <property type="molecule type" value="Genomic_DNA"/>
</dbReference>
<reference evidence="1 2" key="1">
    <citation type="submission" date="2010-08" db="EMBL/GenBank/DDBJ databases">
        <authorList>
            <person name="Weinstock G."/>
            <person name="Sodergren E."/>
            <person name="Clifton S."/>
            <person name="Fulton L."/>
            <person name="Fulton B."/>
            <person name="Courtney L."/>
            <person name="Fronick C."/>
            <person name="Harrison M."/>
            <person name="Strong C."/>
            <person name="Farmer C."/>
            <person name="Delahaunty K."/>
            <person name="Markovic C."/>
            <person name="Hall O."/>
            <person name="Minx P."/>
            <person name="Tomlinson C."/>
            <person name="Mitreva M."/>
            <person name="Hou S."/>
            <person name="Chen J."/>
            <person name="Wollam A."/>
            <person name="Pepin K.H."/>
            <person name="Johnson M."/>
            <person name="Bhonagiri V."/>
            <person name="Zhang X."/>
            <person name="Suruliraj S."/>
            <person name="Warren W."/>
            <person name="Chinwalla A."/>
            <person name="Mardis E.R."/>
            <person name="Wilson R.K."/>
        </authorList>
    </citation>
    <scope>NUCLEOTIDE SEQUENCE [LARGE SCALE GENOMIC DNA]</scope>
    <source>
        <strain evidence="1 2">KLE1255</strain>
    </source>
</reference>
<organism evidence="1 2">
    <name type="scientific">Faecalibacterium cf. prausnitzii KLE1255</name>
    <dbReference type="NCBI Taxonomy" id="748224"/>
    <lineage>
        <taxon>Bacteria</taxon>
        <taxon>Bacillati</taxon>
        <taxon>Bacillota</taxon>
        <taxon>Clostridia</taxon>
        <taxon>Eubacteriales</taxon>
        <taxon>Oscillospiraceae</taxon>
        <taxon>Faecalibacterium</taxon>
    </lineage>
</organism>
<dbReference type="BioCyc" id="FCF748224-HMP:GTSS-1970-MONOMER"/>
<sequence>MLLGAAGSATRKVLTCVLNMIYWKSKAIFGCRTDKKSEEKQKLCRK</sequence>
<proteinExistence type="predicted"/>
<protein>
    <submittedName>
        <fullName evidence="1">Uncharacterized protein</fullName>
    </submittedName>
</protein>
<comment type="caution">
    <text evidence="1">The sequence shown here is derived from an EMBL/GenBank/DDBJ whole genome shotgun (WGS) entry which is preliminary data.</text>
</comment>
<dbReference type="HOGENOM" id="CLU_3183882_0_0_9"/>
<gene>
    <name evidence="1" type="ORF">HMPREF9436_02786</name>
</gene>
<dbReference type="AlphaFoldDB" id="E2ZM73"/>
<name>E2ZM73_9FIRM</name>
<evidence type="ECO:0000313" key="2">
    <source>
        <dbReference type="Proteomes" id="UP000006028"/>
    </source>
</evidence>
<evidence type="ECO:0000313" key="1">
    <source>
        <dbReference type="EMBL" id="EFQ05725.1"/>
    </source>
</evidence>
<dbReference type="Proteomes" id="UP000006028">
    <property type="component" value="Unassembled WGS sequence"/>
</dbReference>